<accession>A0ABQ6JL72</accession>
<dbReference type="InterPro" id="IPR013546">
    <property type="entry name" value="PII_UdlTrfase/GS_AdlTrfase"/>
</dbReference>
<dbReference type="SUPFAM" id="SSF81593">
    <property type="entry name" value="Nucleotidyltransferase substrate binding subunit/domain"/>
    <property type="match status" value="1"/>
</dbReference>
<gene>
    <name evidence="3" type="ORF">GCM10025868_42130</name>
</gene>
<dbReference type="Pfam" id="PF08335">
    <property type="entry name" value="GlnD_UR_UTase"/>
    <property type="match status" value="1"/>
</dbReference>
<dbReference type="Gene3D" id="1.20.120.330">
    <property type="entry name" value="Nucleotidyltransferases domain 2"/>
    <property type="match status" value="1"/>
</dbReference>
<evidence type="ECO:0000259" key="2">
    <source>
        <dbReference type="Pfam" id="PF08335"/>
    </source>
</evidence>
<keyword evidence="4" id="KW-1185">Reference proteome</keyword>
<sequence>MPGMRHTGTMTALRVAAEHGLVGRDDAASLAAAWRLASRLRNAAVLWRGRPVDALPSDLRDLDGVARVVGYPPGSTARILEDYRRTTRRARGAVERVFLR</sequence>
<dbReference type="Proteomes" id="UP001157017">
    <property type="component" value="Unassembled WGS sequence"/>
</dbReference>
<evidence type="ECO:0000313" key="4">
    <source>
        <dbReference type="Proteomes" id="UP001157017"/>
    </source>
</evidence>
<evidence type="ECO:0000313" key="3">
    <source>
        <dbReference type="EMBL" id="GMA88963.1"/>
    </source>
</evidence>
<protein>
    <recommendedName>
        <fullName evidence="2">PII-uridylyltransferase/Glutamine-synthetase adenylyltransferase domain-containing protein</fullName>
    </recommendedName>
</protein>
<dbReference type="EMBL" id="BSUZ01000001">
    <property type="protein sequence ID" value="GMA88963.1"/>
    <property type="molecule type" value="Genomic_DNA"/>
</dbReference>
<comment type="caution">
    <text evidence="3">The sequence shown here is derived from an EMBL/GenBank/DDBJ whole genome shotgun (WGS) entry which is preliminary data.</text>
</comment>
<organism evidence="3 4">
    <name type="scientific">Angustibacter aerolatus</name>
    <dbReference type="NCBI Taxonomy" id="1162965"/>
    <lineage>
        <taxon>Bacteria</taxon>
        <taxon>Bacillati</taxon>
        <taxon>Actinomycetota</taxon>
        <taxon>Actinomycetes</taxon>
        <taxon>Kineosporiales</taxon>
        <taxon>Kineosporiaceae</taxon>
    </lineage>
</organism>
<proteinExistence type="predicted"/>
<evidence type="ECO:0000256" key="1">
    <source>
        <dbReference type="ARBA" id="ARBA00022679"/>
    </source>
</evidence>
<feature type="domain" description="PII-uridylyltransferase/Glutamine-synthetase adenylyltransferase" evidence="2">
    <location>
        <begin position="8"/>
        <end position="98"/>
    </location>
</feature>
<name>A0ABQ6JL72_9ACTN</name>
<reference evidence="4" key="1">
    <citation type="journal article" date="2019" name="Int. J. Syst. Evol. Microbiol.">
        <title>The Global Catalogue of Microorganisms (GCM) 10K type strain sequencing project: providing services to taxonomists for standard genome sequencing and annotation.</title>
        <authorList>
            <consortium name="The Broad Institute Genomics Platform"/>
            <consortium name="The Broad Institute Genome Sequencing Center for Infectious Disease"/>
            <person name="Wu L."/>
            <person name="Ma J."/>
        </authorList>
    </citation>
    <scope>NUCLEOTIDE SEQUENCE [LARGE SCALE GENOMIC DNA]</scope>
    <source>
        <strain evidence="4">NBRC 108730</strain>
    </source>
</reference>
<keyword evidence="1" id="KW-0808">Transferase</keyword>